<dbReference type="PANTHER" id="PTHR37466:SF1">
    <property type="entry name" value="SLR1628 PROTEIN"/>
    <property type="match status" value="1"/>
</dbReference>
<dbReference type="Gene3D" id="3.30.56.110">
    <property type="entry name" value="Protein of unknown function DUF2237"/>
    <property type="match status" value="1"/>
</dbReference>
<accession>A0A238KY73</accession>
<gene>
    <name evidence="1" type="ORF">RUA8715_03108</name>
</gene>
<dbReference type="EMBL" id="FXYG01000004">
    <property type="protein sequence ID" value="SMX47521.1"/>
    <property type="molecule type" value="Genomic_DNA"/>
</dbReference>
<dbReference type="PANTHER" id="PTHR37466">
    <property type="entry name" value="SLR1628 PROTEIN"/>
    <property type="match status" value="1"/>
</dbReference>
<dbReference type="AlphaFoldDB" id="A0A238KY73"/>
<dbReference type="GeneID" id="57465741"/>
<dbReference type="Proteomes" id="UP000202485">
    <property type="component" value="Unassembled WGS sequence"/>
</dbReference>
<proteinExistence type="predicted"/>
<evidence type="ECO:0000313" key="2">
    <source>
        <dbReference type="Proteomes" id="UP000202485"/>
    </source>
</evidence>
<dbReference type="OrthoDB" id="9792525at2"/>
<organism evidence="1 2">
    <name type="scientific">Ruegeria arenilitoris</name>
    <dbReference type="NCBI Taxonomy" id="1173585"/>
    <lineage>
        <taxon>Bacteria</taxon>
        <taxon>Pseudomonadati</taxon>
        <taxon>Pseudomonadota</taxon>
        <taxon>Alphaproteobacteria</taxon>
        <taxon>Rhodobacterales</taxon>
        <taxon>Roseobacteraceae</taxon>
        <taxon>Ruegeria</taxon>
    </lineage>
</organism>
<evidence type="ECO:0008006" key="3">
    <source>
        <dbReference type="Google" id="ProtNLM"/>
    </source>
</evidence>
<name>A0A238KY73_9RHOB</name>
<dbReference type="Pfam" id="PF09996">
    <property type="entry name" value="DUF2237"/>
    <property type="match status" value="1"/>
</dbReference>
<evidence type="ECO:0000313" key="1">
    <source>
        <dbReference type="EMBL" id="SMX47521.1"/>
    </source>
</evidence>
<dbReference type="InterPro" id="IPR018714">
    <property type="entry name" value="DUF2237"/>
</dbReference>
<protein>
    <recommendedName>
        <fullName evidence="3">DUF2237 domain-containing protein</fullName>
    </recommendedName>
</protein>
<sequence length="126" mass="13731">MQKQDSINVLGGVLAPCSRKPLTGFFRDGACNTCPEDRGSHTVCAVMTAEFLAYSKYVGNDLSTPRPEFDFPGLKPGDSWCLCAARFMQAHDEGCAPKVHLEATHQRALEIVPLHVLTSHRADSGQ</sequence>
<keyword evidence="2" id="KW-1185">Reference proteome</keyword>
<reference evidence="2" key="1">
    <citation type="submission" date="2017-05" db="EMBL/GenBank/DDBJ databases">
        <authorList>
            <person name="Rodrigo-Torres L."/>
            <person name="Arahal R. D."/>
            <person name="Lucena T."/>
        </authorList>
    </citation>
    <scope>NUCLEOTIDE SEQUENCE [LARGE SCALE GENOMIC DNA]</scope>
    <source>
        <strain evidence="2">CECT 8715</strain>
    </source>
</reference>
<dbReference type="RefSeq" id="WP_093964605.1">
    <property type="nucleotide sequence ID" value="NZ_FXYG01000004.1"/>
</dbReference>